<evidence type="ECO:0000256" key="1">
    <source>
        <dbReference type="SAM" id="MobiDB-lite"/>
    </source>
</evidence>
<feature type="region of interest" description="Disordered" evidence="1">
    <location>
        <begin position="1"/>
        <end position="34"/>
    </location>
</feature>
<protein>
    <submittedName>
        <fullName evidence="2">Uncharacterized protein</fullName>
    </submittedName>
</protein>
<name>A0A2G9G9B7_9LAMI</name>
<evidence type="ECO:0000313" key="3">
    <source>
        <dbReference type="Proteomes" id="UP000231279"/>
    </source>
</evidence>
<accession>A0A2G9G9B7</accession>
<proteinExistence type="predicted"/>
<comment type="caution">
    <text evidence="2">The sequence shown here is derived from an EMBL/GenBank/DDBJ whole genome shotgun (WGS) entry which is preliminary data.</text>
</comment>
<dbReference type="Proteomes" id="UP000231279">
    <property type="component" value="Unassembled WGS sequence"/>
</dbReference>
<feature type="compositionally biased region" description="Basic residues" evidence="1">
    <location>
        <begin position="144"/>
        <end position="154"/>
    </location>
</feature>
<evidence type="ECO:0000313" key="2">
    <source>
        <dbReference type="EMBL" id="PIN01795.1"/>
    </source>
</evidence>
<reference evidence="3" key="1">
    <citation type="journal article" date="2018" name="Gigascience">
        <title>Genome assembly of the Pink Ipe (Handroanthus impetiginosus, Bignoniaceae), a highly valued, ecologically keystone Neotropical timber forest tree.</title>
        <authorList>
            <person name="Silva-Junior O.B."/>
            <person name="Grattapaglia D."/>
            <person name="Novaes E."/>
            <person name="Collevatti R.G."/>
        </authorList>
    </citation>
    <scope>NUCLEOTIDE SEQUENCE [LARGE SCALE GENOMIC DNA]</scope>
    <source>
        <strain evidence="3">cv. UFG-1</strain>
    </source>
</reference>
<sequence>MESPVVQGNVGRRKAAEACSDAAANHNPDLERKKSDTKLYINNHNIGEEDDDDCDPRLSICNNSMEDINGINGGASPLFMGSPSFREYCFVGCRSADDDNLIKSSHVNDIGKETEETQRREDDIRASDEGSARSRNSSSMTGMKKTRGVRRMRKGGSPNQSHSHRPGAVRRSLMNVASCYHPAPHQHNKK</sequence>
<keyword evidence="3" id="KW-1185">Reference proteome</keyword>
<dbReference type="EMBL" id="NKXS01006250">
    <property type="protein sequence ID" value="PIN01795.1"/>
    <property type="molecule type" value="Genomic_DNA"/>
</dbReference>
<organism evidence="2 3">
    <name type="scientific">Handroanthus impetiginosus</name>
    <dbReference type="NCBI Taxonomy" id="429701"/>
    <lineage>
        <taxon>Eukaryota</taxon>
        <taxon>Viridiplantae</taxon>
        <taxon>Streptophyta</taxon>
        <taxon>Embryophyta</taxon>
        <taxon>Tracheophyta</taxon>
        <taxon>Spermatophyta</taxon>
        <taxon>Magnoliopsida</taxon>
        <taxon>eudicotyledons</taxon>
        <taxon>Gunneridae</taxon>
        <taxon>Pentapetalae</taxon>
        <taxon>asterids</taxon>
        <taxon>lamiids</taxon>
        <taxon>Lamiales</taxon>
        <taxon>Bignoniaceae</taxon>
        <taxon>Crescentiina</taxon>
        <taxon>Tabebuia alliance</taxon>
        <taxon>Handroanthus</taxon>
    </lineage>
</organism>
<gene>
    <name evidence="2" type="ORF">CDL12_25692</name>
</gene>
<dbReference type="AlphaFoldDB" id="A0A2G9G9B7"/>
<feature type="region of interest" description="Disordered" evidence="1">
    <location>
        <begin position="107"/>
        <end position="190"/>
    </location>
</feature>
<feature type="compositionally biased region" description="Basic and acidic residues" evidence="1">
    <location>
        <begin position="109"/>
        <end position="132"/>
    </location>
</feature>